<comment type="caution">
    <text evidence="2">The sequence shown here is derived from an EMBL/GenBank/DDBJ whole genome shotgun (WGS) entry which is preliminary data.</text>
</comment>
<keyword evidence="1" id="KW-1133">Transmembrane helix</keyword>
<feature type="transmembrane region" description="Helical" evidence="1">
    <location>
        <begin position="37"/>
        <end position="61"/>
    </location>
</feature>
<protein>
    <submittedName>
        <fullName evidence="2">Uncharacterized protein</fullName>
    </submittedName>
</protein>
<dbReference type="Proteomes" id="UP000185891">
    <property type="component" value="Unassembled WGS sequence"/>
</dbReference>
<keyword evidence="1" id="KW-0812">Transmembrane</keyword>
<dbReference type="AlphaFoldDB" id="A0A1F5EPZ9"/>
<name>A0A1F5EPZ9_9BACT</name>
<evidence type="ECO:0000313" key="3">
    <source>
        <dbReference type="Proteomes" id="UP000185891"/>
    </source>
</evidence>
<evidence type="ECO:0000313" key="2">
    <source>
        <dbReference type="EMBL" id="OGD69316.1"/>
    </source>
</evidence>
<reference evidence="2 3" key="1">
    <citation type="journal article" date="2016" name="Nat. Commun.">
        <title>Thousands of microbial genomes shed light on interconnected biogeochemical processes in an aquifer system.</title>
        <authorList>
            <person name="Anantharaman K."/>
            <person name="Brown C.T."/>
            <person name="Hug L.A."/>
            <person name="Sharon I."/>
            <person name="Castelle C.J."/>
            <person name="Probst A.J."/>
            <person name="Thomas B.C."/>
            <person name="Singh A."/>
            <person name="Wilkins M.J."/>
            <person name="Karaoz U."/>
            <person name="Brodie E.L."/>
            <person name="Williams K.H."/>
            <person name="Hubbard S.S."/>
            <person name="Banfield J.F."/>
        </authorList>
    </citation>
    <scope>NUCLEOTIDE SEQUENCE [LARGE SCALE GENOMIC DNA]</scope>
</reference>
<evidence type="ECO:0000256" key="1">
    <source>
        <dbReference type="SAM" id="Phobius"/>
    </source>
</evidence>
<dbReference type="EMBL" id="MFAA01000011">
    <property type="protein sequence ID" value="OGD69316.1"/>
    <property type="molecule type" value="Genomic_DNA"/>
</dbReference>
<accession>A0A1F5EPZ9</accession>
<sequence>MKKILFISFFRHLNNKIDQKTDDITSRFYDNKITLSFLLIIFTVGLIISTSNIVIGTISIIMNNYSWLIIPGLIFSPLLFLYSANGVKNSCWRLTH</sequence>
<organism evidence="2 3">
    <name type="scientific">Candidatus Campbellbacteria bacterium RIFCSPHIGHO2_12_FULL_35_10</name>
    <dbReference type="NCBI Taxonomy" id="1797578"/>
    <lineage>
        <taxon>Bacteria</taxon>
        <taxon>Candidatus Campbelliibacteriota</taxon>
    </lineage>
</organism>
<keyword evidence="1" id="KW-0472">Membrane</keyword>
<feature type="transmembrane region" description="Helical" evidence="1">
    <location>
        <begin position="67"/>
        <end position="84"/>
    </location>
</feature>
<gene>
    <name evidence="2" type="ORF">A3E89_00205</name>
</gene>
<proteinExistence type="predicted"/>